<evidence type="ECO:0000256" key="1">
    <source>
        <dbReference type="SAM" id="MobiDB-lite"/>
    </source>
</evidence>
<keyword evidence="3" id="KW-1185">Reference proteome</keyword>
<accession>A0A9Q3J797</accession>
<evidence type="ECO:0000313" key="3">
    <source>
        <dbReference type="Proteomes" id="UP000765509"/>
    </source>
</evidence>
<proteinExistence type="predicted"/>
<dbReference type="Proteomes" id="UP000765509">
    <property type="component" value="Unassembled WGS sequence"/>
</dbReference>
<sequence length="211" mass="23614">MKERSNITHSLSVMMNNNCRFSQYTPRRQPRKPTTRSTALLNCKHLSNRKTRGTDQKKNIMNSANCNPWLCLSKKLMKNTVSEDTVSNADINSSVHTSFIPSFSRFNLNAQSDSHTKPFKQPTASLAVGYDQERMKHKECSKSPTELATDQKENTGSEVYSGNTTVNFSLDSDLSPAYKSNTLEEYSNSLASRGLNANTSKKDRNSSANQS</sequence>
<dbReference type="EMBL" id="AVOT02064487">
    <property type="protein sequence ID" value="MBW0556888.1"/>
    <property type="molecule type" value="Genomic_DNA"/>
</dbReference>
<feature type="region of interest" description="Disordered" evidence="1">
    <location>
        <begin position="135"/>
        <end position="174"/>
    </location>
</feature>
<feature type="compositionally biased region" description="Polar residues" evidence="1">
    <location>
        <begin position="156"/>
        <end position="174"/>
    </location>
</feature>
<name>A0A9Q3J797_9BASI</name>
<gene>
    <name evidence="2" type="ORF">O181_096603</name>
</gene>
<dbReference type="AlphaFoldDB" id="A0A9Q3J797"/>
<evidence type="ECO:0000313" key="2">
    <source>
        <dbReference type="EMBL" id="MBW0556888.1"/>
    </source>
</evidence>
<comment type="caution">
    <text evidence="2">The sequence shown here is derived from an EMBL/GenBank/DDBJ whole genome shotgun (WGS) entry which is preliminary data.</text>
</comment>
<reference evidence="2" key="1">
    <citation type="submission" date="2021-03" db="EMBL/GenBank/DDBJ databases">
        <title>Draft genome sequence of rust myrtle Austropuccinia psidii MF-1, a brazilian biotype.</title>
        <authorList>
            <person name="Quecine M.C."/>
            <person name="Pachon D.M.R."/>
            <person name="Bonatelli M.L."/>
            <person name="Correr F.H."/>
            <person name="Franceschini L.M."/>
            <person name="Leite T.F."/>
            <person name="Margarido G.R.A."/>
            <person name="Almeida C.A."/>
            <person name="Ferrarezi J.A."/>
            <person name="Labate C.A."/>
        </authorList>
    </citation>
    <scope>NUCLEOTIDE SEQUENCE</scope>
    <source>
        <strain evidence="2">MF-1</strain>
    </source>
</reference>
<organism evidence="2 3">
    <name type="scientific">Austropuccinia psidii MF-1</name>
    <dbReference type="NCBI Taxonomy" id="1389203"/>
    <lineage>
        <taxon>Eukaryota</taxon>
        <taxon>Fungi</taxon>
        <taxon>Dikarya</taxon>
        <taxon>Basidiomycota</taxon>
        <taxon>Pucciniomycotina</taxon>
        <taxon>Pucciniomycetes</taxon>
        <taxon>Pucciniales</taxon>
        <taxon>Sphaerophragmiaceae</taxon>
        <taxon>Austropuccinia</taxon>
    </lineage>
</organism>
<protein>
    <submittedName>
        <fullName evidence="2">Uncharacterized protein</fullName>
    </submittedName>
</protein>